<dbReference type="Proteomes" id="UP000032046">
    <property type="component" value="Unassembled WGS sequence"/>
</dbReference>
<reference evidence="2 3" key="1">
    <citation type="submission" date="2015-01" db="EMBL/GenBank/DDBJ databases">
        <title>Comparative genomics of non-oral Prevotella species.</title>
        <authorList>
            <person name="Accetto T."/>
            <person name="Nograsek B."/>
            <person name="Avgustin G."/>
        </authorList>
    </citation>
    <scope>NUCLEOTIDE SEQUENCE [LARGE SCALE GENOMIC DNA]</scope>
    <source>
        <strain evidence="2 3">P5-119</strain>
    </source>
</reference>
<dbReference type="EMBL" id="JXQK01000065">
    <property type="protein sequence ID" value="KIP61546.1"/>
    <property type="molecule type" value="Genomic_DNA"/>
</dbReference>
<feature type="compositionally biased region" description="Pro residues" evidence="1">
    <location>
        <begin position="102"/>
        <end position="112"/>
    </location>
</feature>
<dbReference type="InterPro" id="IPR021474">
    <property type="entry name" value="DUF3127"/>
</dbReference>
<proteinExistence type="predicted"/>
<dbReference type="RefSeq" id="WP_042519614.1">
    <property type="nucleotide sequence ID" value="NZ_JXQK01000065.1"/>
</dbReference>
<protein>
    <recommendedName>
        <fullName evidence="4">DUF3127 domain-containing protein</fullName>
    </recommendedName>
</protein>
<organism evidence="2 3">
    <name type="scientific">Prevotella pectinovora</name>
    <dbReference type="NCBI Taxonomy" id="1602169"/>
    <lineage>
        <taxon>Bacteria</taxon>
        <taxon>Pseudomonadati</taxon>
        <taxon>Bacteroidota</taxon>
        <taxon>Bacteroidia</taxon>
        <taxon>Bacteroidales</taxon>
        <taxon>Prevotellaceae</taxon>
        <taxon>Prevotella</taxon>
    </lineage>
</organism>
<evidence type="ECO:0000256" key="1">
    <source>
        <dbReference type="SAM" id="MobiDB-lite"/>
    </source>
</evidence>
<dbReference type="AlphaFoldDB" id="A0A0D0ISM0"/>
<accession>A0A0D0ISM0</accession>
<dbReference type="Pfam" id="PF11325">
    <property type="entry name" value="DUF3127"/>
    <property type="match status" value="1"/>
</dbReference>
<evidence type="ECO:0008006" key="4">
    <source>
        <dbReference type="Google" id="ProtNLM"/>
    </source>
</evidence>
<comment type="caution">
    <text evidence="2">The sequence shown here is derived from an EMBL/GenBank/DDBJ whole genome shotgun (WGS) entry which is preliminary data.</text>
</comment>
<sequence length="127" mass="14400">MEIQGKVIAVLAPREGTSKTGNPWKVQEYVIETEEQYPKKMCFEIFGNDRISQFASMLVVGNTVKVSFDIDARQWNDRWFNSIRAWKVELPMQEPMAEIPPQAIPEPFPPAQPEAAATGESTDDLPF</sequence>
<name>A0A0D0ISM0_9BACT</name>
<gene>
    <name evidence="2" type="ORF">ST44_09115</name>
</gene>
<evidence type="ECO:0000313" key="2">
    <source>
        <dbReference type="EMBL" id="KIP61546.1"/>
    </source>
</evidence>
<dbReference type="STRING" id="1602171.ST44_09115"/>
<evidence type="ECO:0000313" key="3">
    <source>
        <dbReference type="Proteomes" id="UP000032046"/>
    </source>
</evidence>
<keyword evidence="3" id="KW-1185">Reference proteome</keyword>
<feature type="region of interest" description="Disordered" evidence="1">
    <location>
        <begin position="99"/>
        <end position="127"/>
    </location>
</feature>